<dbReference type="GO" id="GO:0003848">
    <property type="term" value="F:2-amino-4-hydroxy-6-hydroxymethyldihydropteridine diphosphokinase activity"/>
    <property type="evidence" value="ECO:0007669"/>
    <property type="project" value="UniProtKB-EC"/>
</dbReference>
<keyword evidence="8" id="KW-0289">Folate biosynthesis</keyword>
<evidence type="ECO:0000256" key="1">
    <source>
        <dbReference type="ARBA" id="ARBA00000198"/>
    </source>
</evidence>
<dbReference type="Pfam" id="PF01288">
    <property type="entry name" value="HPPK"/>
    <property type="match status" value="1"/>
</dbReference>
<evidence type="ECO:0000256" key="6">
    <source>
        <dbReference type="ARBA" id="ARBA00022777"/>
    </source>
</evidence>
<dbReference type="SUPFAM" id="SSF55083">
    <property type="entry name" value="6-hydroxymethyl-7,8-dihydropterin pyrophosphokinase, HPPK"/>
    <property type="match status" value="1"/>
</dbReference>
<gene>
    <name evidence="10" type="ORF">HGMM_F03B08C07</name>
</gene>
<dbReference type="EC" id="2.7.6.3" evidence="3"/>
<dbReference type="GO" id="GO:0046654">
    <property type="term" value="P:tetrahydrofolate biosynthetic process"/>
    <property type="evidence" value="ECO:0007669"/>
    <property type="project" value="UniProtKB-UniPathway"/>
</dbReference>
<evidence type="ECO:0000256" key="8">
    <source>
        <dbReference type="ARBA" id="ARBA00022909"/>
    </source>
</evidence>
<proteinExistence type="predicted"/>
<keyword evidence="5" id="KW-0547">Nucleotide-binding</keyword>
<dbReference type="Gene3D" id="3.30.70.560">
    <property type="entry name" value="7,8-Dihydro-6-hydroxymethylpterin-pyrophosphokinase HPPK"/>
    <property type="match status" value="1"/>
</dbReference>
<keyword evidence="6 10" id="KW-0418">Kinase</keyword>
<dbReference type="PANTHER" id="PTHR43071:SF1">
    <property type="entry name" value="2-AMINO-4-HYDROXY-6-HYDROXYMETHYLDIHYDROPTERIDINE PYROPHOSPHOKINASE"/>
    <property type="match status" value="1"/>
</dbReference>
<dbReference type="PROSITE" id="PS00794">
    <property type="entry name" value="HPPK"/>
    <property type="match status" value="1"/>
</dbReference>
<dbReference type="InterPro" id="IPR000550">
    <property type="entry name" value="Hppk"/>
</dbReference>
<comment type="catalytic activity">
    <reaction evidence="1">
        <text>6-hydroxymethyl-7,8-dihydropterin + ATP = (7,8-dihydropterin-6-yl)methyl diphosphate + AMP + H(+)</text>
        <dbReference type="Rhea" id="RHEA:11412"/>
        <dbReference type="ChEBI" id="CHEBI:15378"/>
        <dbReference type="ChEBI" id="CHEBI:30616"/>
        <dbReference type="ChEBI" id="CHEBI:44841"/>
        <dbReference type="ChEBI" id="CHEBI:72950"/>
        <dbReference type="ChEBI" id="CHEBI:456215"/>
        <dbReference type="EC" id="2.7.6.3"/>
    </reaction>
</comment>
<organism evidence="10">
    <name type="scientific">uncultured Chloroflexota bacterium</name>
    <dbReference type="NCBI Taxonomy" id="166587"/>
    <lineage>
        <taxon>Bacteria</taxon>
        <taxon>Bacillati</taxon>
        <taxon>Chloroflexota</taxon>
        <taxon>environmental samples</taxon>
    </lineage>
</organism>
<sequence length="156" mass="17434">MHQVYLSLGSNIEPEKNLPRALHLLRQKTQVALVSHVWQSRAVGSDGPDFLNACVQVITPLSAQEFKEQVIQAIEGVLGRKRMADKFAPRTIDVDILFYDGEPFGELPLHAFIVVPLAEIAPDLRHPLAGEHSMAALADRLRSQTWIVPRLDVKLE</sequence>
<dbReference type="UniPathway" id="UPA00077">
    <property type="reaction ID" value="UER00155"/>
</dbReference>
<feature type="domain" description="7,8-dihydro-6-hydroxymethylpterin-pyrophosphokinase" evidence="9">
    <location>
        <begin position="86"/>
        <end position="97"/>
    </location>
</feature>
<evidence type="ECO:0000256" key="5">
    <source>
        <dbReference type="ARBA" id="ARBA00022741"/>
    </source>
</evidence>
<dbReference type="InterPro" id="IPR035907">
    <property type="entry name" value="Hppk_sf"/>
</dbReference>
<dbReference type="EMBL" id="AP011638">
    <property type="protein sequence ID" value="BAL52729.1"/>
    <property type="molecule type" value="Genomic_DNA"/>
</dbReference>
<dbReference type="PANTHER" id="PTHR43071">
    <property type="entry name" value="2-AMINO-4-HYDROXY-6-HYDROXYMETHYLDIHYDROPTERIDINE PYROPHOSPHOKINASE"/>
    <property type="match status" value="1"/>
</dbReference>
<evidence type="ECO:0000256" key="4">
    <source>
        <dbReference type="ARBA" id="ARBA00022679"/>
    </source>
</evidence>
<reference evidence="10" key="2">
    <citation type="journal article" date="2012" name="PLoS ONE">
        <title>A Deeply Branching Thermophilic Bacterium with an Ancient Acetyl-CoA Pathway Dominates a Subsurface Ecosystem.</title>
        <authorList>
            <person name="Takami H."/>
            <person name="Noguchi H."/>
            <person name="Takaki Y."/>
            <person name="Uchiyama I."/>
            <person name="Toyoda A."/>
            <person name="Nishi S."/>
            <person name="Chee G.-J."/>
            <person name="Arai W."/>
            <person name="Nunoura T."/>
            <person name="Itoh T."/>
            <person name="Hattori M."/>
            <person name="Takai K."/>
        </authorList>
    </citation>
    <scope>NUCLEOTIDE SEQUENCE</scope>
</reference>
<dbReference type="NCBIfam" id="TIGR01498">
    <property type="entry name" value="folK"/>
    <property type="match status" value="1"/>
</dbReference>
<evidence type="ECO:0000256" key="7">
    <source>
        <dbReference type="ARBA" id="ARBA00022840"/>
    </source>
</evidence>
<dbReference type="GO" id="GO:0046656">
    <property type="term" value="P:folic acid biosynthetic process"/>
    <property type="evidence" value="ECO:0007669"/>
    <property type="project" value="UniProtKB-KW"/>
</dbReference>
<protein>
    <recommendedName>
        <fullName evidence="3">2-amino-4-hydroxy-6-hydroxymethyldihydropteridine diphosphokinase</fullName>
        <ecNumber evidence="3">2.7.6.3</ecNumber>
    </recommendedName>
</protein>
<dbReference type="GO" id="GO:0016301">
    <property type="term" value="F:kinase activity"/>
    <property type="evidence" value="ECO:0007669"/>
    <property type="project" value="UniProtKB-KW"/>
</dbReference>
<reference evidence="10" key="1">
    <citation type="journal article" date="2005" name="Environ. Microbiol.">
        <title>Genetic and functional properties of uncultivated thermophilic crenarchaeotes from a subsurface gold mine as revealed by analysis of genome fragments.</title>
        <authorList>
            <person name="Nunoura T."/>
            <person name="Hirayama H."/>
            <person name="Takami H."/>
            <person name="Oida H."/>
            <person name="Nishi S."/>
            <person name="Shimamura S."/>
            <person name="Suzuki Y."/>
            <person name="Inagaki F."/>
            <person name="Takai K."/>
            <person name="Nealson K.H."/>
            <person name="Horikoshi K."/>
        </authorList>
    </citation>
    <scope>NUCLEOTIDE SEQUENCE</scope>
</reference>
<dbReference type="GO" id="GO:0005524">
    <property type="term" value="F:ATP binding"/>
    <property type="evidence" value="ECO:0007669"/>
    <property type="project" value="UniProtKB-KW"/>
</dbReference>
<evidence type="ECO:0000313" key="10">
    <source>
        <dbReference type="EMBL" id="BAL52729.1"/>
    </source>
</evidence>
<accession>H5S993</accession>
<keyword evidence="7" id="KW-0067">ATP-binding</keyword>
<dbReference type="AlphaFoldDB" id="H5S993"/>
<comment type="pathway">
    <text evidence="2">Cofactor biosynthesis; tetrahydrofolate biosynthesis; 2-amino-4-hydroxy-6-hydroxymethyl-7,8-dihydropteridine diphosphate from 7,8-dihydroneopterin triphosphate: step 4/4.</text>
</comment>
<name>H5S993_9CHLR</name>
<dbReference type="CDD" id="cd00483">
    <property type="entry name" value="HPPK"/>
    <property type="match status" value="1"/>
</dbReference>
<keyword evidence="4" id="KW-0808">Transferase</keyword>
<evidence type="ECO:0000256" key="2">
    <source>
        <dbReference type="ARBA" id="ARBA00005051"/>
    </source>
</evidence>
<evidence type="ECO:0000259" key="9">
    <source>
        <dbReference type="PROSITE" id="PS00794"/>
    </source>
</evidence>
<evidence type="ECO:0000256" key="3">
    <source>
        <dbReference type="ARBA" id="ARBA00013253"/>
    </source>
</evidence>